<feature type="transmembrane region" description="Helical" evidence="1">
    <location>
        <begin position="299"/>
        <end position="327"/>
    </location>
</feature>
<name>B1I0C4_LYSSC</name>
<keyword evidence="1" id="KW-0472">Membrane</keyword>
<keyword evidence="1" id="KW-0812">Transmembrane</keyword>
<dbReference type="Proteomes" id="UP000002164">
    <property type="component" value="Plasmid pBsph"/>
</dbReference>
<protein>
    <submittedName>
        <fullName evidence="2">Outer membrane protein, putative</fullName>
    </submittedName>
</protein>
<feature type="transmembrane region" description="Helical" evidence="1">
    <location>
        <begin position="259"/>
        <end position="278"/>
    </location>
</feature>
<feature type="transmembrane region" description="Helical" evidence="1">
    <location>
        <begin position="137"/>
        <end position="155"/>
    </location>
</feature>
<evidence type="ECO:0000256" key="1">
    <source>
        <dbReference type="SAM" id="Phobius"/>
    </source>
</evidence>
<gene>
    <name evidence="2" type="ordered locus">Bsph_p053</name>
</gene>
<geneLocation type="plasmid" evidence="2 3">
    <name>pBsph</name>
</geneLocation>
<dbReference type="EMBL" id="CP000818">
    <property type="protein sequence ID" value="ACA42283.1"/>
    <property type="molecule type" value="Genomic_DNA"/>
</dbReference>
<dbReference type="HOGENOM" id="CLU_311648_0_0_9"/>
<keyword evidence="1" id="KW-1133">Transmembrane helix</keyword>
<feature type="transmembrane region" description="Helical" evidence="1">
    <location>
        <begin position="234"/>
        <end position="253"/>
    </location>
</feature>
<dbReference type="KEGG" id="lsp:Bsph_p053"/>
<accession>B1I0C4</accession>
<dbReference type="EnsemblBacteria" id="ACA42283">
    <property type="protein sequence ID" value="ACA42283"/>
    <property type="gene ID" value="Bsph_p053"/>
</dbReference>
<sequence>MLLFFCFFISPFSANARVDEGAGGGVGNQNTSEADKTTTFNCPGGALISKDVNNAVDKFKDEKANLPEKFIASQLQNFWNIGDINSLSTLIYGNPYCVWADSILRKESSIVMSSNGIFTQAEKEHVIDPILKMFQASYIYILVLAIMVSSVKTMLNSTRGRAMSDLGDDAKMWVASAGFILFYPKITGILFELNAALVLSLKSLLESKGVNLDSFSLIASWKDLFIGDVSPLPLSYIMVIFAEWVLAAVLNGVYILRKILIGLLLVLGFVAAFSLLFARTRPFFGAWLKELCSNVFLQSVHAIVLYTMILMSSVGVSVSTNFISPLFDSGPVLLTATTDEYDMTKTGAGTFFKLIMMAAFIPVTGLITRMLKMGDSTSKLGTAMTMLGVGGFMSTYNLTKQAGSVITGGSVFSSMSNSLSGGDSTNQSFNNTVGTNSPSDSNTTSITMNALGNNSTPWKATKDAISKGVGISTAIGGGMILGPPGAQAGFKLGSKSAELLMQTPRSIGFGVKGISDTLKNAKQYSGPNGVGMKGVMGNLAARRQFFGNMGESVGVMVGQGAFGRQLGQIASGVSRQAIASLPMEQGGMMFKNSNGLPALGTFQNLAHHYPNEKIQFIQNNQGSGFYLNDNGTLRQIGLTGAADPSLENGVSRVIDYKFRAPNSDIQLDNKGSYSPGSQIALNNSALPSYNDALSRMSSTTTASNVGGLPSSMINPIGQPMKAVNGYPLPLRAQNRWEGHVEHIASPATNIGNPMARSSLSTGTTTPFAAMSNVTAPIAASTQSSYGQVASTALNSYQSNLAQYSSHSSSIPSLDLSTSSISGVGNRVVGLPGSTDSVSRTSGAYFVGGLSPTGQITTDSVNMINNPLTPKFDNPSFRADHVNPDSFVYHISPNADLRNNVDIGADKVNQITQRVKKAPSDVQSGWAQLLKNDYSEERKSNIS</sequence>
<proteinExistence type="predicted"/>
<evidence type="ECO:0000313" key="2">
    <source>
        <dbReference type="EMBL" id="ACA42283.1"/>
    </source>
</evidence>
<organism evidence="2 3">
    <name type="scientific">Lysinibacillus sphaericus (strain C3-41)</name>
    <dbReference type="NCBI Taxonomy" id="444177"/>
    <lineage>
        <taxon>Bacteria</taxon>
        <taxon>Bacillati</taxon>
        <taxon>Bacillota</taxon>
        <taxon>Bacilli</taxon>
        <taxon>Bacillales</taxon>
        <taxon>Bacillaceae</taxon>
        <taxon>Lysinibacillus</taxon>
    </lineage>
</organism>
<dbReference type="AlphaFoldDB" id="B1I0C4"/>
<keyword evidence="2" id="KW-0614">Plasmid</keyword>
<feature type="transmembrane region" description="Helical" evidence="1">
    <location>
        <begin position="347"/>
        <end position="368"/>
    </location>
</feature>
<reference evidence="2 3" key="1">
    <citation type="journal article" date="2008" name="J. Bacteriol.">
        <title>Complete genome sequence of the mosquitocidal bacterium Bacillus sphaericus C3-41 and comparison with those of closely related Bacillus species.</title>
        <authorList>
            <person name="Hu X."/>
            <person name="Fan W."/>
            <person name="Han B."/>
            <person name="Liu H."/>
            <person name="Zheng D."/>
            <person name="Li Q."/>
            <person name="Dong W."/>
            <person name="Yan J."/>
            <person name="Gao M."/>
            <person name="Berry C."/>
            <person name="Yuan Z."/>
        </authorList>
    </citation>
    <scope>NUCLEOTIDE SEQUENCE [LARGE SCALE GENOMIC DNA]</scope>
    <source>
        <strain evidence="2 3">C3-41</strain>
        <plasmid evidence="2 3">pBsph</plasmid>
    </source>
</reference>
<evidence type="ECO:0000313" key="3">
    <source>
        <dbReference type="Proteomes" id="UP000002164"/>
    </source>
</evidence>